<dbReference type="GO" id="GO:0004497">
    <property type="term" value="F:monooxygenase activity"/>
    <property type="evidence" value="ECO:0007669"/>
    <property type="project" value="UniProtKB-KW"/>
</dbReference>
<dbReference type="GO" id="GO:0016705">
    <property type="term" value="F:oxidoreductase activity, acting on paired donors, with incorporation or reduction of molecular oxygen"/>
    <property type="evidence" value="ECO:0007669"/>
    <property type="project" value="InterPro"/>
</dbReference>
<protein>
    <submittedName>
        <fullName evidence="9">Cytochrome P450</fullName>
    </submittedName>
</protein>
<dbReference type="InterPro" id="IPR001128">
    <property type="entry name" value="Cyt_P450"/>
</dbReference>
<dbReference type="InterPro" id="IPR036396">
    <property type="entry name" value="Cyt_P450_sf"/>
</dbReference>
<dbReference type="AlphaFoldDB" id="A0A1C4UN47"/>
<keyword evidence="3 7" id="KW-0479">Metal-binding</keyword>
<gene>
    <name evidence="9" type="ORF">GA0070563_101637</name>
</gene>
<keyword evidence="6 8" id="KW-0503">Monooxygenase</keyword>
<evidence type="ECO:0000256" key="6">
    <source>
        <dbReference type="ARBA" id="ARBA00023033"/>
    </source>
</evidence>
<dbReference type="InterPro" id="IPR002401">
    <property type="entry name" value="Cyt_P450_E_grp-I"/>
</dbReference>
<comment type="similarity">
    <text evidence="1 8">Belongs to the cytochrome P450 family.</text>
</comment>
<comment type="cofactor">
    <cofactor evidence="7">
        <name>heme</name>
        <dbReference type="ChEBI" id="CHEBI:30413"/>
    </cofactor>
</comment>
<dbReference type="PRINTS" id="PR00463">
    <property type="entry name" value="EP450I"/>
</dbReference>
<keyword evidence="5 7" id="KW-0408">Iron</keyword>
<evidence type="ECO:0000256" key="3">
    <source>
        <dbReference type="ARBA" id="ARBA00022723"/>
    </source>
</evidence>
<evidence type="ECO:0000256" key="2">
    <source>
        <dbReference type="ARBA" id="ARBA00022617"/>
    </source>
</evidence>
<evidence type="ECO:0000256" key="8">
    <source>
        <dbReference type="RuleBase" id="RU000461"/>
    </source>
</evidence>
<evidence type="ECO:0000313" key="9">
    <source>
        <dbReference type="EMBL" id="SCE73108.1"/>
    </source>
</evidence>
<evidence type="ECO:0000313" key="10">
    <source>
        <dbReference type="Proteomes" id="UP000183585"/>
    </source>
</evidence>
<dbReference type="CDD" id="cd11049">
    <property type="entry name" value="CYP170A1-like"/>
    <property type="match status" value="1"/>
</dbReference>
<dbReference type="InterPro" id="IPR017972">
    <property type="entry name" value="Cyt_P450_CS"/>
</dbReference>
<sequence length="476" mass="52911">MRRIQVPRQGGEKSVSTAVPHRVPKAMRSRVPLVGSAVRIRRDPLGFVQQIRRYGDVATFKLGPRTAYVVNHPDLIRQMLVTDAEKFHKGVMFQKAQVLARNGLFTSEGEFHARQRRLIQPAVHASEIAGYTRTMGDHVQGLVTAWADGEVVRMDEVTFPLALGIVARVLFSTDLDPEAAAEVQETLPVLLRGLGQRALAPFDFLDRLPTPTNRAFERALPRFQAVVYRMIRQHRLDLGQHPDLLTSLLRAVDADTGAAMTDDQVYDEVTSMIIAGSETTAAAMSWAAYLLAAHPAAQRAVQDEVDDVLQGRPVRYEDLGRLQYTHRVVKETLRLYPTTWMLMRRPLVDVDLGGYRLPADAMVLFSIFALHRDPALFPDPEHFDPDRWLPARAETIPPHAYLPFGAGPRGCIGGPFSHTEASVFLATLAQRHTLVPVSDEPARIVTTLIPMPGPIPLAVRSRKEPPVSTSPEAVTR</sequence>
<proteinExistence type="inferred from homology"/>
<dbReference type="InterPro" id="IPR050196">
    <property type="entry name" value="Cytochrome_P450_Monoox"/>
</dbReference>
<organism evidence="9 10">
    <name type="scientific">Micromonospora carbonacea</name>
    <dbReference type="NCBI Taxonomy" id="47853"/>
    <lineage>
        <taxon>Bacteria</taxon>
        <taxon>Bacillati</taxon>
        <taxon>Actinomycetota</taxon>
        <taxon>Actinomycetes</taxon>
        <taxon>Micromonosporales</taxon>
        <taxon>Micromonosporaceae</taxon>
        <taxon>Micromonospora</taxon>
    </lineage>
</organism>
<dbReference type="Pfam" id="PF00067">
    <property type="entry name" value="p450"/>
    <property type="match status" value="1"/>
</dbReference>
<dbReference type="PANTHER" id="PTHR24291:SF50">
    <property type="entry name" value="BIFUNCTIONAL ALBAFLAVENONE MONOOXYGENASE_TERPENE SYNTHASE"/>
    <property type="match status" value="1"/>
</dbReference>
<feature type="binding site" description="axial binding residue" evidence="7">
    <location>
        <position position="411"/>
    </location>
    <ligand>
        <name>heme</name>
        <dbReference type="ChEBI" id="CHEBI:30413"/>
    </ligand>
    <ligandPart>
        <name>Fe</name>
        <dbReference type="ChEBI" id="CHEBI:18248"/>
    </ligandPart>
</feature>
<dbReference type="GO" id="GO:0005506">
    <property type="term" value="F:iron ion binding"/>
    <property type="evidence" value="ECO:0007669"/>
    <property type="project" value="InterPro"/>
</dbReference>
<evidence type="ECO:0000256" key="1">
    <source>
        <dbReference type="ARBA" id="ARBA00010617"/>
    </source>
</evidence>
<evidence type="ECO:0000256" key="4">
    <source>
        <dbReference type="ARBA" id="ARBA00023002"/>
    </source>
</evidence>
<dbReference type="PRINTS" id="PR00385">
    <property type="entry name" value="P450"/>
</dbReference>
<name>A0A1C4UN47_9ACTN</name>
<keyword evidence="4 8" id="KW-0560">Oxidoreductase</keyword>
<dbReference type="SUPFAM" id="SSF48264">
    <property type="entry name" value="Cytochrome P450"/>
    <property type="match status" value="1"/>
</dbReference>
<evidence type="ECO:0000256" key="7">
    <source>
        <dbReference type="PIRSR" id="PIRSR602401-1"/>
    </source>
</evidence>
<keyword evidence="10" id="KW-1185">Reference proteome</keyword>
<keyword evidence="2 7" id="KW-0349">Heme</keyword>
<dbReference type="PANTHER" id="PTHR24291">
    <property type="entry name" value="CYTOCHROME P450 FAMILY 4"/>
    <property type="match status" value="1"/>
</dbReference>
<evidence type="ECO:0000256" key="5">
    <source>
        <dbReference type="ARBA" id="ARBA00023004"/>
    </source>
</evidence>
<dbReference type="EMBL" id="FMCT01000001">
    <property type="protein sequence ID" value="SCE73108.1"/>
    <property type="molecule type" value="Genomic_DNA"/>
</dbReference>
<reference evidence="10" key="1">
    <citation type="submission" date="2016-06" db="EMBL/GenBank/DDBJ databases">
        <authorList>
            <person name="Varghese N."/>
            <person name="Submissions Spin"/>
        </authorList>
    </citation>
    <scope>NUCLEOTIDE SEQUENCE [LARGE SCALE GENOMIC DNA]</scope>
    <source>
        <strain evidence="10">DSM 43168</strain>
    </source>
</reference>
<dbReference type="PROSITE" id="PS00086">
    <property type="entry name" value="CYTOCHROME_P450"/>
    <property type="match status" value="1"/>
</dbReference>
<dbReference type="GO" id="GO:0020037">
    <property type="term" value="F:heme binding"/>
    <property type="evidence" value="ECO:0007669"/>
    <property type="project" value="InterPro"/>
</dbReference>
<dbReference type="Proteomes" id="UP000183585">
    <property type="component" value="Unassembled WGS sequence"/>
</dbReference>
<dbReference type="RefSeq" id="WP_083302429.1">
    <property type="nucleotide sequence ID" value="NZ_FMCT01000001.1"/>
</dbReference>
<accession>A0A1C4UN47</accession>
<dbReference type="Gene3D" id="1.10.630.10">
    <property type="entry name" value="Cytochrome P450"/>
    <property type="match status" value="1"/>
</dbReference>